<keyword evidence="7" id="KW-0472">Membrane</keyword>
<evidence type="ECO:0000256" key="3">
    <source>
        <dbReference type="ARBA" id="ARBA00022475"/>
    </source>
</evidence>
<dbReference type="GO" id="GO:0005886">
    <property type="term" value="C:plasma membrane"/>
    <property type="evidence" value="ECO:0007669"/>
    <property type="project" value="UniProtKB-SubCell"/>
</dbReference>
<accession>E4WUS4</accession>
<comment type="similarity">
    <text evidence="2">Belongs to the small GTPase superfamily. Rho family.</text>
</comment>
<sequence>MTKRKLVVVALITYFFFKLKKGDGACGKTCLLIVFSRDEFPRAYIPTVFDTYISQMEIGGRDMQLTLWDTAGQEEFDRLRPLSYPDTDVILICFSVDSRDSLENVSRIWVPEIMHFCPNIPFILVANKSDLRDEDKDHITYEEGLSVANQIKANGYLECSAKNKTGVKEVFEVAAKAALQKKQSKKPSWCGCNLV</sequence>
<dbReference type="GO" id="GO:0005525">
    <property type="term" value="F:GTP binding"/>
    <property type="evidence" value="ECO:0007669"/>
    <property type="project" value="UniProtKB-KW"/>
</dbReference>
<keyword evidence="3" id="KW-1003">Cell membrane</keyword>
<dbReference type="InParanoid" id="E4WUS4"/>
<dbReference type="SMART" id="SM00174">
    <property type="entry name" value="RHO"/>
    <property type="match status" value="1"/>
</dbReference>
<dbReference type="AlphaFoldDB" id="E4WUS4"/>
<dbReference type="Pfam" id="PF00071">
    <property type="entry name" value="Ras"/>
    <property type="match status" value="1"/>
</dbReference>
<dbReference type="EMBL" id="FN653017">
    <property type="protein sequence ID" value="CBY21605.1"/>
    <property type="molecule type" value="Genomic_DNA"/>
</dbReference>
<dbReference type="SUPFAM" id="SSF52540">
    <property type="entry name" value="P-loop containing nucleoside triphosphate hydrolases"/>
    <property type="match status" value="1"/>
</dbReference>
<dbReference type="Gene3D" id="3.40.50.300">
    <property type="entry name" value="P-loop containing nucleotide triphosphate hydrolases"/>
    <property type="match status" value="1"/>
</dbReference>
<dbReference type="PROSITE" id="PS51419">
    <property type="entry name" value="RAB"/>
    <property type="match status" value="1"/>
</dbReference>
<dbReference type="CDD" id="cd00157">
    <property type="entry name" value="Rho"/>
    <property type="match status" value="1"/>
</dbReference>
<dbReference type="GO" id="GO:0003924">
    <property type="term" value="F:GTPase activity"/>
    <property type="evidence" value="ECO:0007669"/>
    <property type="project" value="InterPro"/>
</dbReference>
<dbReference type="InterPro" id="IPR003578">
    <property type="entry name" value="Small_GTPase_Rho"/>
</dbReference>
<dbReference type="InterPro" id="IPR027417">
    <property type="entry name" value="P-loop_NTPase"/>
</dbReference>
<evidence type="ECO:0000313" key="12">
    <source>
        <dbReference type="Proteomes" id="UP000001307"/>
    </source>
</evidence>
<feature type="signal peptide" evidence="10">
    <location>
        <begin position="1"/>
        <end position="24"/>
    </location>
</feature>
<comment type="subcellular location">
    <subcellularLocation>
        <location evidence="1">Cell membrane</location>
        <topology evidence="1">Lipid-anchor</topology>
        <orientation evidence="1">Cytoplasmic side</orientation>
    </subcellularLocation>
</comment>
<evidence type="ECO:0000256" key="5">
    <source>
        <dbReference type="ARBA" id="ARBA00022741"/>
    </source>
</evidence>
<name>E4WUS4_OIKDI</name>
<evidence type="ECO:0000256" key="6">
    <source>
        <dbReference type="ARBA" id="ARBA00023134"/>
    </source>
</evidence>
<evidence type="ECO:0000256" key="4">
    <source>
        <dbReference type="ARBA" id="ARBA00022481"/>
    </source>
</evidence>
<dbReference type="SMART" id="SM00175">
    <property type="entry name" value="RAB"/>
    <property type="match status" value="1"/>
</dbReference>
<keyword evidence="12" id="KW-1185">Reference proteome</keyword>
<keyword evidence="5" id="KW-0547">Nucleotide-binding</keyword>
<keyword evidence="9" id="KW-0636">Prenylation</keyword>
<keyword evidence="6" id="KW-0342">GTP-binding</keyword>
<evidence type="ECO:0000313" key="11">
    <source>
        <dbReference type="EMBL" id="CBY21605.1"/>
    </source>
</evidence>
<dbReference type="PANTHER" id="PTHR24072">
    <property type="entry name" value="RHO FAMILY GTPASE"/>
    <property type="match status" value="1"/>
</dbReference>
<dbReference type="PROSITE" id="PS51421">
    <property type="entry name" value="RAS"/>
    <property type="match status" value="1"/>
</dbReference>
<dbReference type="FunFam" id="3.40.50.300:FF:000983">
    <property type="entry name" value="Rho family GTPase"/>
    <property type="match status" value="1"/>
</dbReference>
<reference evidence="11 12" key="1">
    <citation type="journal article" date="2010" name="Science">
        <title>Plasticity of animal genome architecture unmasked by rapid evolution of a pelagic tunicate.</title>
        <authorList>
            <person name="Denoeud F."/>
            <person name="Henriet S."/>
            <person name="Mungpakdee S."/>
            <person name="Aury J.M."/>
            <person name="Da Silva C."/>
            <person name="Brinkmann H."/>
            <person name="Mikhaleva J."/>
            <person name="Olsen L.C."/>
            <person name="Jubin C."/>
            <person name="Canestro C."/>
            <person name="Bouquet J.M."/>
            <person name="Danks G."/>
            <person name="Poulain J."/>
            <person name="Campsteijn C."/>
            <person name="Adamski M."/>
            <person name="Cross I."/>
            <person name="Yadetie F."/>
            <person name="Muffato M."/>
            <person name="Louis A."/>
            <person name="Butcher S."/>
            <person name="Tsagkogeorga G."/>
            <person name="Konrad A."/>
            <person name="Singh S."/>
            <person name="Jensen M.F."/>
            <person name="Cong E.H."/>
            <person name="Eikeseth-Otteraa H."/>
            <person name="Noel B."/>
            <person name="Anthouard V."/>
            <person name="Porcel B.M."/>
            <person name="Kachouri-Lafond R."/>
            <person name="Nishino A."/>
            <person name="Ugolini M."/>
            <person name="Chourrout P."/>
            <person name="Nishida H."/>
            <person name="Aasland R."/>
            <person name="Huzurbazar S."/>
            <person name="Westhof E."/>
            <person name="Delsuc F."/>
            <person name="Lehrach H."/>
            <person name="Reinhardt R."/>
            <person name="Weissenbach J."/>
            <person name="Roy S.W."/>
            <person name="Artiguenave F."/>
            <person name="Postlethwait J.H."/>
            <person name="Manak J.R."/>
            <person name="Thompson E.M."/>
            <person name="Jaillon O."/>
            <person name="Du Pasquier L."/>
            <person name="Boudinot P."/>
            <person name="Liberles D.A."/>
            <person name="Volff J.N."/>
            <person name="Philippe H."/>
            <person name="Lenhard B."/>
            <person name="Roest Crollius H."/>
            <person name="Wincker P."/>
            <person name="Chourrout D."/>
        </authorList>
    </citation>
    <scope>NUCLEOTIDE SEQUENCE [LARGE SCALE GENOMIC DNA]</scope>
</reference>
<keyword evidence="8" id="KW-0449">Lipoprotein</keyword>
<dbReference type="NCBIfam" id="TIGR00231">
    <property type="entry name" value="small_GTP"/>
    <property type="match status" value="1"/>
</dbReference>
<proteinExistence type="inferred from homology"/>
<gene>
    <name evidence="11" type="ORF">GSOID_T00009377001</name>
</gene>
<feature type="chain" id="PRO_5003192328" evidence="10">
    <location>
        <begin position="25"/>
        <end position="195"/>
    </location>
</feature>
<evidence type="ECO:0000256" key="10">
    <source>
        <dbReference type="SAM" id="SignalP"/>
    </source>
</evidence>
<keyword evidence="10" id="KW-0732">Signal</keyword>
<dbReference type="PROSITE" id="PS51420">
    <property type="entry name" value="RHO"/>
    <property type="match status" value="1"/>
</dbReference>
<organism evidence="11 12">
    <name type="scientific">Oikopleura dioica</name>
    <name type="common">Tunicate</name>
    <dbReference type="NCBI Taxonomy" id="34765"/>
    <lineage>
        <taxon>Eukaryota</taxon>
        <taxon>Metazoa</taxon>
        <taxon>Chordata</taxon>
        <taxon>Tunicata</taxon>
        <taxon>Appendicularia</taxon>
        <taxon>Copelata</taxon>
        <taxon>Oikopleuridae</taxon>
        <taxon>Oikopleura</taxon>
    </lineage>
</organism>
<dbReference type="InterPro" id="IPR001806">
    <property type="entry name" value="Small_GTPase"/>
</dbReference>
<dbReference type="OrthoDB" id="8830751at2759"/>
<evidence type="ECO:0000256" key="1">
    <source>
        <dbReference type="ARBA" id="ARBA00004342"/>
    </source>
</evidence>
<dbReference type="SMART" id="SM00173">
    <property type="entry name" value="RAS"/>
    <property type="match status" value="1"/>
</dbReference>
<evidence type="ECO:0000256" key="8">
    <source>
        <dbReference type="ARBA" id="ARBA00023288"/>
    </source>
</evidence>
<evidence type="ECO:0000256" key="9">
    <source>
        <dbReference type="ARBA" id="ARBA00023289"/>
    </source>
</evidence>
<evidence type="ECO:0000256" key="7">
    <source>
        <dbReference type="ARBA" id="ARBA00023136"/>
    </source>
</evidence>
<dbReference type="InterPro" id="IPR005225">
    <property type="entry name" value="Small_GTP-bd"/>
</dbReference>
<keyword evidence="4" id="KW-0488">Methylation</keyword>
<evidence type="ECO:0000256" key="2">
    <source>
        <dbReference type="ARBA" id="ARBA00010142"/>
    </source>
</evidence>
<dbReference type="GO" id="GO:0007264">
    <property type="term" value="P:small GTPase-mediated signal transduction"/>
    <property type="evidence" value="ECO:0007669"/>
    <property type="project" value="InterPro"/>
</dbReference>
<dbReference type="PRINTS" id="PR00449">
    <property type="entry name" value="RASTRNSFRMNG"/>
</dbReference>
<dbReference type="Proteomes" id="UP000001307">
    <property type="component" value="Unassembled WGS sequence"/>
</dbReference>
<protein>
    <submittedName>
        <fullName evidence="11">Uncharacterized protein</fullName>
    </submittedName>
</protein>